<name>A0A919X9L6_9BACI</name>
<dbReference type="EMBL" id="BORP01000006">
    <property type="protein sequence ID" value="GIO28369.1"/>
    <property type="molecule type" value="Genomic_DNA"/>
</dbReference>
<comment type="caution">
    <text evidence="1">The sequence shown here is derived from an EMBL/GenBank/DDBJ whole genome shotgun (WGS) entry which is preliminary data.</text>
</comment>
<evidence type="ECO:0000313" key="2">
    <source>
        <dbReference type="Proteomes" id="UP000676917"/>
    </source>
</evidence>
<dbReference type="Proteomes" id="UP000676917">
    <property type="component" value="Unassembled WGS sequence"/>
</dbReference>
<dbReference type="AlphaFoldDB" id="A0A919X9L6"/>
<protein>
    <submittedName>
        <fullName evidence="1">Uncharacterized protein</fullName>
    </submittedName>
</protein>
<accession>A0A919X9L6</accession>
<evidence type="ECO:0000313" key="1">
    <source>
        <dbReference type="EMBL" id="GIO28369.1"/>
    </source>
</evidence>
<reference evidence="1" key="1">
    <citation type="submission" date="2021-03" db="EMBL/GenBank/DDBJ databases">
        <title>Antimicrobial resistance genes in bacteria isolated from Japanese honey, and their potential for conferring macrolide and lincosamide resistance in the American foulbrood pathogen Paenibacillus larvae.</title>
        <authorList>
            <person name="Okamoto M."/>
            <person name="Kumagai M."/>
            <person name="Kanamori H."/>
            <person name="Takamatsu D."/>
        </authorList>
    </citation>
    <scope>NUCLEOTIDE SEQUENCE</scope>
    <source>
        <strain evidence="1">J43TS3</strain>
    </source>
</reference>
<keyword evidence="2" id="KW-1185">Reference proteome</keyword>
<proteinExistence type="predicted"/>
<sequence>MINALILLTNMPLCPNLSQIHKRRITRTGIVITVPMKTFRLSVIAPNKGAKIIAKTTTFTRLV</sequence>
<gene>
    <name evidence="1" type="ORF">J43TS3_29800</name>
</gene>
<organism evidence="1 2">
    <name type="scientific">Ornithinibacillus bavariensis</name>
    <dbReference type="NCBI Taxonomy" id="545502"/>
    <lineage>
        <taxon>Bacteria</taxon>
        <taxon>Bacillati</taxon>
        <taxon>Bacillota</taxon>
        <taxon>Bacilli</taxon>
        <taxon>Bacillales</taxon>
        <taxon>Bacillaceae</taxon>
        <taxon>Ornithinibacillus</taxon>
    </lineage>
</organism>